<evidence type="ECO:0000256" key="1">
    <source>
        <dbReference type="SAM" id="Coils"/>
    </source>
</evidence>
<evidence type="ECO:0000313" key="2">
    <source>
        <dbReference type="EMBL" id="RIB11582.1"/>
    </source>
</evidence>
<name>A0A397UMX7_9GLOM</name>
<protein>
    <submittedName>
        <fullName evidence="2">Uncharacterized protein</fullName>
    </submittedName>
</protein>
<comment type="caution">
    <text evidence="2">The sequence shown here is derived from an EMBL/GenBank/DDBJ whole genome shotgun (WGS) entry which is preliminary data.</text>
</comment>
<reference evidence="2 3" key="1">
    <citation type="submission" date="2018-06" db="EMBL/GenBank/DDBJ databases">
        <title>Comparative genomics reveals the genomic features of Rhizophagus irregularis, R. cerebriforme, R. diaphanum and Gigaspora rosea, and their symbiotic lifestyle signature.</title>
        <authorList>
            <person name="Morin E."/>
            <person name="San Clemente H."/>
            <person name="Chen E.C.H."/>
            <person name="De La Providencia I."/>
            <person name="Hainaut M."/>
            <person name="Kuo A."/>
            <person name="Kohler A."/>
            <person name="Murat C."/>
            <person name="Tang N."/>
            <person name="Roy S."/>
            <person name="Loubradou J."/>
            <person name="Henrissat B."/>
            <person name="Grigoriev I.V."/>
            <person name="Corradi N."/>
            <person name="Roux C."/>
            <person name="Martin F.M."/>
        </authorList>
    </citation>
    <scope>NUCLEOTIDE SEQUENCE [LARGE SCALE GENOMIC DNA]</scope>
    <source>
        <strain evidence="2 3">DAOM 194757</strain>
    </source>
</reference>
<sequence>MEEFLYKALSESKEVYDEEFDTSIEHETYDETLTFDHHSLKILKNLQEIMTQSINKSDDELFESDDKVFQNDDETESLKEFEQPLPLIPNPNVKTAHCVIVDNDNDDNMIQRCTVPGERYLRQLSGAWEIDSQAVKDVKRDISALRICLRHLNFDQRTVHEFESKKEQSTNESKTCLLHTWKVCECIIQAPCVDLFKCPAITEYEDLSKKSLPGITDKPRFICTSCFVKNGAKWIEQTAESEDESKKISILKELVKLFNNITTDKSKMENTISTSSTISTVPSCFLIKTAFAIKKIKVSEEQDQEQLLKNITSHSLEIRVLAYVKDYEVCTQKKRMFAADPRLRINLNPNVINIAAIDNIDLKDATFQYGNIFDVVCNTAHATARMVFQYQYLELVNLDDDIRNYSSFGISSIMEQCQTTIDWIFNQLINIEQTFNIEHINEAIKANIDSTLFVDPPNVVILKPGKAPSKDEHVHNAVDMFLEDFGYTEDGVLNLVCDEAIYHRMKSYKSNEQTLEQVVDYRATFRVLELLWTAVGIAIHQYIQTENISINNIPKTNNNILKIWYNFYLWPQLLQNLRTVPSINLTQEGHYFAFDEALETFGIKFLKENMTGCAINLENLELNIKAAQTEDDRLNLLISEFTNDQSVSRSSRSIKSRQEVLWKLIYDLKLEFINQKPETLELNDDMEVEKINQNSQLESSSGLSHQKRQHSTHIPTDIEEQILIELEKYKDSTVLLPEIVEDLVEKLAIYTDYWTSN</sequence>
<dbReference type="Proteomes" id="UP000266673">
    <property type="component" value="Unassembled WGS sequence"/>
</dbReference>
<keyword evidence="1" id="KW-0175">Coiled coil</keyword>
<feature type="coiled-coil region" evidence="1">
    <location>
        <begin position="603"/>
        <end position="637"/>
    </location>
</feature>
<proteinExistence type="predicted"/>
<organism evidence="2 3">
    <name type="scientific">Gigaspora rosea</name>
    <dbReference type="NCBI Taxonomy" id="44941"/>
    <lineage>
        <taxon>Eukaryota</taxon>
        <taxon>Fungi</taxon>
        <taxon>Fungi incertae sedis</taxon>
        <taxon>Mucoromycota</taxon>
        <taxon>Glomeromycotina</taxon>
        <taxon>Glomeromycetes</taxon>
        <taxon>Diversisporales</taxon>
        <taxon>Gigasporaceae</taxon>
        <taxon>Gigaspora</taxon>
    </lineage>
</organism>
<keyword evidence="3" id="KW-1185">Reference proteome</keyword>
<dbReference type="AlphaFoldDB" id="A0A397UMX7"/>
<evidence type="ECO:0000313" key="3">
    <source>
        <dbReference type="Proteomes" id="UP000266673"/>
    </source>
</evidence>
<gene>
    <name evidence="2" type="ORF">C2G38_2203032</name>
</gene>
<dbReference type="EMBL" id="QKWP01001117">
    <property type="protein sequence ID" value="RIB11582.1"/>
    <property type="molecule type" value="Genomic_DNA"/>
</dbReference>
<accession>A0A397UMX7</accession>